<feature type="domain" description="Methyltransferase type 11" evidence="4">
    <location>
        <begin position="47"/>
        <end position="141"/>
    </location>
</feature>
<dbReference type="PANTHER" id="PTHR43464:SF19">
    <property type="entry name" value="UBIQUINONE BIOSYNTHESIS O-METHYLTRANSFERASE, MITOCHONDRIAL"/>
    <property type="match status" value="1"/>
</dbReference>
<dbReference type="GO" id="GO:0008168">
    <property type="term" value="F:methyltransferase activity"/>
    <property type="evidence" value="ECO:0007669"/>
    <property type="project" value="UniProtKB-KW"/>
</dbReference>
<evidence type="ECO:0000313" key="6">
    <source>
        <dbReference type="Proteomes" id="UP001500101"/>
    </source>
</evidence>
<evidence type="ECO:0000259" key="4">
    <source>
        <dbReference type="Pfam" id="PF08241"/>
    </source>
</evidence>
<keyword evidence="6" id="KW-1185">Reference proteome</keyword>
<organism evidence="5 6">
    <name type="scientific">Sphingobacterium kyonggiense</name>
    <dbReference type="NCBI Taxonomy" id="714075"/>
    <lineage>
        <taxon>Bacteria</taxon>
        <taxon>Pseudomonadati</taxon>
        <taxon>Bacteroidota</taxon>
        <taxon>Sphingobacteriia</taxon>
        <taxon>Sphingobacteriales</taxon>
        <taxon>Sphingobacteriaceae</taxon>
        <taxon>Sphingobacterium</taxon>
    </lineage>
</organism>
<dbReference type="CDD" id="cd02440">
    <property type="entry name" value="AdoMet_MTases"/>
    <property type="match status" value="1"/>
</dbReference>
<dbReference type="PANTHER" id="PTHR43464">
    <property type="entry name" value="METHYLTRANSFERASE"/>
    <property type="match status" value="1"/>
</dbReference>
<comment type="caution">
    <text evidence="5">The sequence shown here is derived from an EMBL/GenBank/DDBJ whole genome shotgun (WGS) entry which is preliminary data.</text>
</comment>
<gene>
    <name evidence="5" type="ORF">GCM10022216_00980</name>
</gene>
<sequence length="244" mass="28404">MKENKYDDPQFFQAYGKIQRSLEGLEGAGEWPVLRSMFPDVLGMHVLDLGCGYGWHCRYIIEKGANSVVGVDISEKMLEKAKEINGIKEVEYMQSALEDLQFSAHSFDFIFSSLTLHYLMDYEGFMASVYDWLKPGCRFVFSVEHPIFTAEGSQEWFKDEAGNLLHWPVDQYFKEGQRHPKFLDIELVKYHRTLSTYVQTLLKLGFELLEIQEPTPSKEKLAKDPAWRVELRRPMMLLISVKKN</sequence>
<dbReference type="SUPFAM" id="SSF53335">
    <property type="entry name" value="S-adenosyl-L-methionine-dependent methyltransferases"/>
    <property type="match status" value="1"/>
</dbReference>
<proteinExistence type="predicted"/>
<dbReference type="Gene3D" id="3.40.50.150">
    <property type="entry name" value="Vaccinia Virus protein VP39"/>
    <property type="match status" value="1"/>
</dbReference>
<dbReference type="RefSeq" id="WP_344672721.1">
    <property type="nucleotide sequence ID" value="NZ_BAAAZI010000001.1"/>
</dbReference>
<dbReference type="Proteomes" id="UP001500101">
    <property type="component" value="Unassembled WGS sequence"/>
</dbReference>
<evidence type="ECO:0000313" key="5">
    <source>
        <dbReference type="EMBL" id="GAA4131160.1"/>
    </source>
</evidence>
<accession>A0ABP7Y5R6</accession>
<keyword evidence="3" id="KW-0949">S-adenosyl-L-methionine</keyword>
<reference evidence="6" key="1">
    <citation type="journal article" date="2019" name="Int. J. Syst. Evol. Microbiol.">
        <title>The Global Catalogue of Microorganisms (GCM) 10K type strain sequencing project: providing services to taxonomists for standard genome sequencing and annotation.</title>
        <authorList>
            <consortium name="The Broad Institute Genomics Platform"/>
            <consortium name="The Broad Institute Genome Sequencing Center for Infectious Disease"/>
            <person name="Wu L."/>
            <person name="Ma J."/>
        </authorList>
    </citation>
    <scope>NUCLEOTIDE SEQUENCE [LARGE SCALE GENOMIC DNA]</scope>
    <source>
        <strain evidence="6">JCM 16704</strain>
    </source>
</reference>
<evidence type="ECO:0000256" key="2">
    <source>
        <dbReference type="ARBA" id="ARBA00022679"/>
    </source>
</evidence>
<keyword evidence="2" id="KW-0808">Transferase</keyword>
<dbReference type="InterPro" id="IPR013216">
    <property type="entry name" value="Methyltransf_11"/>
</dbReference>
<name>A0ABP7Y5R6_9SPHI</name>
<protein>
    <submittedName>
        <fullName evidence="5">Class I SAM-dependent methyltransferase</fullName>
    </submittedName>
</protein>
<evidence type="ECO:0000256" key="1">
    <source>
        <dbReference type="ARBA" id="ARBA00022603"/>
    </source>
</evidence>
<dbReference type="Pfam" id="PF08241">
    <property type="entry name" value="Methyltransf_11"/>
    <property type="match status" value="1"/>
</dbReference>
<evidence type="ECO:0000256" key="3">
    <source>
        <dbReference type="ARBA" id="ARBA00022691"/>
    </source>
</evidence>
<keyword evidence="1 5" id="KW-0489">Methyltransferase</keyword>
<dbReference type="InterPro" id="IPR029063">
    <property type="entry name" value="SAM-dependent_MTases_sf"/>
</dbReference>
<dbReference type="GO" id="GO:0032259">
    <property type="term" value="P:methylation"/>
    <property type="evidence" value="ECO:0007669"/>
    <property type="project" value="UniProtKB-KW"/>
</dbReference>
<dbReference type="EMBL" id="BAAAZI010000001">
    <property type="protein sequence ID" value="GAA4131160.1"/>
    <property type="molecule type" value="Genomic_DNA"/>
</dbReference>